<dbReference type="PANTHER" id="PTHR10978:SF5">
    <property type="entry name" value="SUCCINATE DEHYDROGENASE CYTOCHROME B560 SUBUNIT, MITOCHONDRIAL"/>
    <property type="match status" value="1"/>
</dbReference>
<reference evidence="14" key="1">
    <citation type="journal article" date="2012" name="PLoS ONE">
        <title>Sequencing and Analysis of Full-Length cDNAs, 5'-ESTs and 3'-ESTs from a Cartilaginous Fish, the Elephant Shark (Callorhinchus milii).</title>
        <authorList>
            <person name="Tan Y.Y."/>
            <person name="Kodzius R."/>
            <person name="Tay B.H."/>
            <person name="Tay A."/>
            <person name="Brenner S."/>
            <person name="Venkatesh B."/>
        </authorList>
    </citation>
    <scope>NUCLEOTIDE SEQUENCE</scope>
    <source>
        <tissue evidence="14">Gills</tissue>
    </source>
</reference>
<feature type="transmembrane region" description="Helical" evidence="13">
    <location>
        <begin position="150"/>
        <end position="167"/>
    </location>
</feature>
<evidence type="ECO:0000256" key="9">
    <source>
        <dbReference type="ARBA" id="ARBA00023004"/>
    </source>
</evidence>
<dbReference type="SUPFAM" id="SSF81343">
    <property type="entry name" value="Fumarate reductase respiratory complex transmembrane subunits"/>
    <property type="match status" value="1"/>
</dbReference>
<dbReference type="GO" id="GO:0005739">
    <property type="term" value="C:mitochondrion"/>
    <property type="evidence" value="ECO:0007669"/>
    <property type="project" value="GOC"/>
</dbReference>
<dbReference type="PROSITE" id="PS01001">
    <property type="entry name" value="SDH_CYT_2"/>
    <property type="match status" value="1"/>
</dbReference>
<comment type="subcellular location">
    <subcellularLocation>
        <location evidence="1">Membrane</location>
        <topology evidence="1">Multi-pass membrane protein</topology>
    </subcellularLocation>
</comment>
<evidence type="ECO:0000256" key="13">
    <source>
        <dbReference type="SAM" id="Phobius"/>
    </source>
</evidence>
<protein>
    <recommendedName>
        <fullName evidence="4">Succinate dehydrogenase cytochrome b560 subunit, mitochondrial</fullName>
    </recommendedName>
    <alternativeName>
        <fullName evidence="11">Malate dehydrogenase [quinone] cytochrome b560 subunit</fullName>
    </alternativeName>
</protein>
<keyword evidence="7" id="KW-0479">Metal-binding</keyword>
<comment type="pathway">
    <text evidence="2">Carbohydrate metabolism; tricarboxylic acid cycle.</text>
</comment>
<dbReference type="Gene3D" id="1.20.1300.10">
    <property type="entry name" value="Fumarate reductase/succinate dehydrogenase, transmembrane subunit"/>
    <property type="match status" value="1"/>
</dbReference>
<evidence type="ECO:0000256" key="12">
    <source>
        <dbReference type="ARBA" id="ARBA00045847"/>
    </source>
</evidence>
<dbReference type="PANTHER" id="PTHR10978">
    <property type="entry name" value="SUCCINATE DEHYDROGENASE CYTOCHROME B560 SUBUNIT"/>
    <property type="match status" value="1"/>
</dbReference>
<evidence type="ECO:0000256" key="5">
    <source>
        <dbReference type="ARBA" id="ARBA00022617"/>
    </source>
</evidence>
<evidence type="ECO:0000256" key="6">
    <source>
        <dbReference type="ARBA" id="ARBA00022692"/>
    </source>
</evidence>
<dbReference type="InterPro" id="IPR034804">
    <property type="entry name" value="SQR/QFR_C/D"/>
</dbReference>
<dbReference type="Pfam" id="PF01127">
    <property type="entry name" value="Sdh_cyt"/>
    <property type="match status" value="1"/>
</dbReference>
<evidence type="ECO:0000256" key="2">
    <source>
        <dbReference type="ARBA" id="ARBA00005163"/>
    </source>
</evidence>
<keyword evidence="5" id="KW-0349">Heme</keyword>
<dbReference type="InterPro" id="IPR018495">
    <property type="entry name" value="Succ_DH_cyt_bsu_CS"/>
</dbReference>
<dbReference type="AlphaFoldDB" id="K4FXV3"/>
<evidence type="ECO:0000256" key="4">
    <source>
        <dbReference type="ARBA" id="ARBA00014631"/>
    </source>
</evidence>
<evidence type="ECO:0000256" key="3">
    <source>
        <dbReference type="ARBA" id="ARBA00011758"/>
    </source>
</evidence>
<dbReference type="GO" id="GO:0009055">
    <property type="term" value="F:electron transfer activity"/>
    <property type="evidence" value="ECO:0007669"/>
    <property type="project" value="InterPro"/>
</dbReference>
<dbReference type="EMBL" id="JX052414">
    <property type="protein sequence ID" value="AFK10642.1"/>
    <property type="molecule type" value="mRNA"/>
</dbReference>
<evidence type="ECO:0000256" key="10">
    <source>
        <dbReference type="ARBA" id="ARBA00023136"/>
    </source>
</evidence>
<comment type="function">
    <text evidence="12">Membrane-anchoring subunit of succinate dehydrogenase (SDH) that is involved in complex II of the mitochondrial electron transport chain and is responsible for transferring electrons from succinate to ubiquinone (coenzyme Q). SDH also oxidizes malate to the non-canonical enol form of oxaloacetate, enol-oxaloacetate. Enol-oxaloacetate, which is a potent inhibitor of the succinate dehydrogenase activity, is further isomerized into keto-oxaloacetate.</text>
</comment>
<organism evidence="14">
    <name type="scientific">Callorhinchus milii</name>
    <name type="common">Ghost shark</name>
    <dbReference type="NCBI Taxonomy" id="7868"/>
    <lineage>
        <taxon>Eukaryota</taxon>
        <taxon>Metazoa</taxon>
        <taxon>Chordata</taxon>
        <taxon>Craniata</taxon>
        <taxon>Vertebrata</taxon>
        <taxon>Chondrichthyes</taxon>
        <taxon>Holocephali</taxon>
        <taxon>Chimaeriformes</taxon>
        <taxon>Callorhinchidae</taxon>
        <taxon>Callorhinchus</taxon>
    </lineage>
</organism>
<dbReference type="NCBIfam" id="TIGR02970">
    <property type="entry name" value="succ_dehyd_cytB"/>
    <property type="match status" value="1"/>
</dbReference>
<feature type="transmembrane region" description="Helical" evidence="13">
    <location>
        <begin position="73"/>
        <end position="92"/>
    </location>
</feature>
<dbReference type="GO" id="GO:0006099">
    <property type="term" value="P:tricarboxylic acid cycle"/>
    <property type="evidence" value="ECO:0007669"/>
    <property type="project" value="InterPro"/>
</dbReference>
<dbReference type="GO" id="GO:0006121">
    <property type="term" value="P:mitochondrial electron transport, succinate to ubiquinone"/>
    <property type="evidence" value="ECO:0007669"/>
    <property type="project" value="TreeGrafter"/>
</dbReference>
<evidence type="ECO:0000256" key="1">
    <source>
        <dbReference type="ARBA" id="ARBA00004141"/>
    </source>
</evidence>
<feature type="transmembrane region" description="Helical" evidence="13">
    <location>
        <begin position="112"/>
        <end position="129"/>
    </location>
</feature>
<dbReference type="GO" id="GO:0046872">
    <property type="term" value="F:metal ion binding"/>
    <property type="evidence" value="ECO:0007669"/>
    <property type="project" value="UniProtKB-KW"/>
</dbReference>
<dbReference type="CDD" id="cd03499">
    <property type="entry name" value="SQR_TypeC_SdhC"/>
    <property type="match status" value="1"/>
</dbReference>
<dbReference type="Gene3D" id="1.20.5.540">
    <property type="entry name" value="Single helix bin"/>
    <property type="match status" value="1"/>
</dbReference>
<name>K4FXV3_CALMI</name>
<dbReference type="GO" id="GO:0016020">
    <property type="term" value="C:membrane"/>
    <property type="evidence" value="ECO:0007669"/>
    <property type="project" value="UniProtKB-SubCell"/>
</dbReference>
<dbReference type="InterPro" id="IPR000701">
    <property type="entry name" value="SuccDH_FuR_B_TM-su"/>
</dbReference>
<keyword evidence="10 13" id="KW-0472">Membrane</keyword>
<comment type="subunit">
    <text evidence="3">Component of complex II composed of four subunits: the flavoprotein (FP) SDHA, iron-sulfur protein (IP) SDHB, and a cytochrome b560 composed of SDHC and SDHD.</text>
</comment>
<evidence type="ECO:0000256" key="11">
    <source>
        <dbReference type="ARBA" id="ARBA00045023"/>
    </source>
</evidence>
<dbReference type="InterPro" id="IPR014314">
    <property type="entry name" value="Succ_DH_cytb556"/>
</dbReference>
<dbReference type="FunFam" id="1.20.1300.10:FF:000006">
    <property type="entry name" value="Succinate dehydrogenase cytochrome b560 subunit, mitochondrial"/>
    <property type="match status" value="1"/>
</dbReference>
<keyword evidence="9" id="KW-0408">Iron</keyword>
<sequence length="169" mass="18811">MELIRCRQIFTRIRTHQIPALYFRPNVTRMTTSSKEETKSFEEKNIQLNRPLSPHLTIYGWSIPMAMSISHRMTGAGLATGLSLFSLSALVVPGDFETKLEFVRSLQLAPSLLFSAKFVLSLPLTYHTFNGIRHLVWDSGKGLTLKDMSISGLAILGGSVTFALILANL</sequence>
<keyword evidence="8 13" id="KW-1133">Transmembrane helix</keyword>
<keyword evidence="6 13" id="KW-0812">Transmembrane</keyword>
<evidence type="ECO:0000256" key="7">
    <source>
        <dbReference type="ARBA" id="ARBA00022723"/>
    </source>
</evidence>
<accession>K4FXV3</accession>
<proteinExistence type="evidence at transcript level"/>
<evidence type="ECO:0000256" key="8">
    <source>
        <dbReference type="ARBA" id="ARBA00022989"/>
    </source>
</evidence>
<evidence type="ECO:0000313" key="14">
    <source>
        <dbReference type="EMBL" id="AFK10642.1"/>
    </source>
</evidence>
<dbReference type="PROSITE" id="PS01000">
    <property type="entry name" value="SDH_CYT_1"/>
    <property type="match status" value="1"/>
</dbReference>